<dbReference type="PANTHER" id="PTHR33154:SF38">
    <property type="entry name" value="HTH ARSR-TYPE DOMAIN-CONTAINING PROTEIN"/>
    <property type="match status" value="1"/>
</dbReference>
<dbReference type="SUPFAM" id="SSF46785">
    <property type="entry name" value="Winged helix' DNA-binding domain"/>
    <property type="match status" value="1"/>
</dbReference>
<comment type="caution">
    <text evidence="6">The sequence shown here is derived from an EMBL/GenBank/DDBJ whole genome shotgun (WGS) entry which is preliminary data.</text>
</comment>
<dbReference type="InterPro" id="IPR001845">
    <property type="entry name" value="HTH_ArsR_DNA-bd_dom"/>
</dbReference>
<dbReference type="Proteomes" id="UP000774699">
    <property type="component" value="Unassembled WGS sequence"/>
</dbReference>
<dbReference type="PROSITE" id="PS50987">
    <property type="entry name" value="HTH_ARSR_2"/>
    <property type="match status" value="1"/>
</dbReference>
<evidence type="ECO:0000256" key="3">
    <source>
        <dbReference type="ARBA" id="ARBA00023163"/>
    </source>
</evidence>
<feature type="transmembrane region" description="Helical" evidence="4">
    <location>
        <begin position="188"/>
        <end position="206"/>
    </location>
</feature>
<dbReference type="PANTHER" id="PTHR33154">
    <property type="entry name" value="TRANSCRIPTIONAL REGULATOR, ARSR FAMILY"/>
    <property type="match status" value="1"/>
</dbReference>
<evidence type="ECO:0000256" key="1">
    <source>
        <dbReference type="ARBA" id="ARBA00023015"/>
    </source>
</evidence>
<dbReference type="EMBL" id="VGJJ01000009">
    <property type="protein sequence ID" value="MBM3282086.1"/>
    <property type="molecule type" value="Genomic_DNA"/>
</dbReference>
<reference evidence="6" key="1">
    <citation type="submission" date="2019-03" db="EMBL/GenBank/DDBJ databases">
        <title>Lake Tanganyika Metagenome-Assembled Genomes (MAGs).</title>
        <authorList>
            <person name="Tran P."/>
        </authorList>
    </citation>
    <scope>NUCLEOTIDE SEQUENCE</scope>
    <source>
        <strain evidence="6">M_DeepCast_50m_m2_156</strain>
    </source>
</reference>
<keyword evidence="2" id="KW-0238">DNA-binding</keyword>
<accession>A0A8T4C6E3</accession>
<evidence type="ECO:0000256" key="2">
    <source>
        <dbReference type="ARBA" id="ARBA00023125"/>
    </source>
</evidence>
<sequence length="210" mass="22499">MSDEITLDKEVFKALAGDTRVSVLKSLMERRKTQSELAKELSLAAPTIKDHLDILQKAQLVREVDDGHKWKYIELTVKGKALLQPADKRIMVLLGTSVFGIVASGFLAYSKLSVFAAQSVSNNLSTELSMKSAPFAATAMNNDALVQSAGAVSTIAPEAARVAVDATVSLPSALPVVQSFSFIPTPELAVLAICLVVFGLACGMWIKQTY</sequence>
<dbReference type="InterPro" id="IPR036390">
    <property type="entry name" value="WH_DNA-bd_sf"/>
</dbReference>
<evidence type="ECO:0000256" key="4">
    <source>
        <dbReference type="SAM" id="Phobius"/>
    </source>
</evidence>
<gene>
    <name evidence="6" type="ORF">FJY86_01955</name>
</gene>
<feature type="domain" description="HTH arsR-type" evidence="5">
    <location>
        <begin position="1"/>
        <end position="94"/>
    </location>
</feature>
<feature type="transmembrane region" description="Helical" evidence="4">
    <location>
        <begin position="90"/>
        <end position="109"/>
    </location>
</feature>
<dbReference type="Pfam" id="PF01022">
    <property type="entry name" value="HTH_5"/>
    <property type="match status" value="1"/>
</dbReference>
<protein>
    <submittedName>
        <fullName evidence="6">Winged helix-turn-helix transcriptional regulator</fullName>
    </submittedName>
</protein>
<proteinExistence type="predicted"/>
<dbReference type="GO" id="GO:0003700">
    <property type="term" value="F:DNA-binding transcription factor activity"/>
    <property type="evidence" value="ECO:0007669"/>
    <property type="project" value="InterPro"/>
</dbReference>
<keyword evidence="1" id="KW-0805">Transcription regulation</keyword>
<name>A0A8T4C6E3_9ARCH</name>
<dbReference type="Gene3D" id="1.10.10.10">
    <property type="entry name" value="Winged helix-like DNA-binding domain superfamily/Winged helix DNA-binding domain"/>
    <property type="match status" value="1"/>
</dbReference>
<dbReference type="InterPro" id="IPR051081">
    <property type="entry name" value="HTH_MetalResp_TranReg"/>
</dbReference>
<evidence type="ECO:0000313" key="7">
    <source>
        <dbReference type="Proteomes" id="UP000774699"/>
    </source>
</evidence>
<dbReference type="AlphaFoldDB" id="A0A8T4C6E3"/>
<keyword evidence="3" id="KW-0804">Transcription</keyword>
<dbReference type="InterPro" id="IPR036388">
    <property type="entry name" value="WH-like_DNA-bd_sf"/>
</dbReference>
<dbReference type="GO" id="GO:0003677">
    <property type="term" value="F:DNA binding"/>
    <property type="evidence" value="ECO:0007669"/>
    <property type="project" value="UniProtKB-KW"/>
</dbReference>
<organism evidence="6 7">
    <name type="scientific">Candidatus Iainarchaeum sp</name>
    <dbReference type="NCBI Taxonomy" id="3101447"/>
    <lineage>
        <taxon>Archaea</taxon>
        <taxon>Candidatus Iainarchaeota</taxon>
        <taxon>Candidatus Iainarchaeia</taxon>
        <taxon>Candidatus Iainarchaeales</taxon>
        <taxon>Candidatus Iainarchaeaceae</taxon>
        <taxon>Candidatus Iainarchaeum</taxon>
    </lineage>
</organism>
<keyword evidence="4" id="KW-1133">Transmembrane helix</keyword>
<keyword evidence="4" id="KW-0812">Transmembrane</keyword>
<dbReference type="InterPro" id="IPR011991">
    <property type="entry name" value="ArsR-like_HTH"/>
</dbReference>
<dbReference type="CDD" id="cd00090">
    <property type="entry name" value="HTH_ARSR"/>
    <property type="match status" value="1"/>
</dbReference>
<evidence type="ECO:0000313" key="6">
    <source>
        <dbReference type="EMBL" id="MBM3282086.1"/>
    </source>
</evidence>
<dbReference type="SMART" id="SM00418">
    <property type="entry name" value="HTH_ARSR"/>
    <property type="match status" value="1"/>
</dbReference>
<keyword evidence="4" id="KW-0472">Membrane</keyword>
<evidence type="ECO:0000259" key="5">
    <source>
        <dbReference type="PROSITE" id="PS50987"/>
    </source>
</evidence>